<accession>A0A1I1Q9D7</accession>
<dbReference type="STRING" id="441112.SAMN04488094_11727"/>
<dbReference type="AlphaFoldDB" id="A0A1I1Q9D7"/>
<dbReference type="EMBL" id="FOLG01000017">
    <property type="protein sequence ID" value="SFD14730.1"/>
    <property type="molecule type" value="Genomic_DNA"/>
</dbReference>
<proteinExistence type="predicted"/>
<evidence type="ECO:0000313" key="3">
    <source>
        <dbReference type="EMBL" id="SFD14730.1"/>
    </source>
</evidence>
<gene>
    <name evidence="3" type="ORF">SAMN04488094_11727</name>
</gene>
<dbReference type="Proteomes" id="UP000198728">
    <property type="component" value="Unassembled WGS sequence"/>
</dbReference>
<reference evidence="3 4" key="1">
    <citation type="submission" date="2016-10" db="EMBL/GenBank/DDBJ databases">
        <authorList>
            <person name="de Groot N.N."/>
        </authorList>
    </citation>
    <scope>NUCLEOTIDE SEQUENCE [LARGE SCALE GENOMIC DNA]</scope>
    <source>
        <strain evidence="3 4">DSM 19548</strain>
    </source>
</reference>
<dbReference type="OrthoDB" id="98563at2"/>
<keyword evidence="4" id="KW-1185">Reference proteome</keyword>
<keyword evidence="3" id="KW-0540">Nuclease</keyword>
<dbReference type="GO" id="GO:0004519">
    <property type="term" value="F:endonuclease activity"/>
    <property type="evidence" value="ECO:0007669"/>
    <property type="project" value="UniProtKB-KW"/>
</dbReference>
<dbReference type="RefSeq" id="WP_093362592.1">
    <property type="nucleotide sequence ID" value="NZ_FOLG01000017.1"/>
</dbReference>
<dbReference type="Pfam" id="PF03432">
    <property type="entry name" value="Relaxase"/>
    <property type="match status" value="1"/>
</dbReference>
<protein>
    <submittedName>
        <fullName evidence="3">Type IV secretion system T-DNA border endonuclease VirD2</fullName>
    </submittedName>
</protein>
<evidence type="ECO:0000259" key="2">
    <source>
        <dbReference type="Pfam" id="PF03432"/>
    </source>
</evidence>
<sequence length="611" mass="66341">MVDRTAVDAVMGRLFERMPRAVGAPRDRRRPSGSAGREASRSRMGTMARAASGRPAAVFKLIKSGGCVDAKGLKGQLDYVFSKSVALVDPTGLHAGKEGLEAGDIDRIARNWEQDWWGRTKVGYSSHMLLSYPIGTPAGKVRDITAAVCNEMFSSGDVRYKYIAGVHTDRDHPHAHIILNRRGSDGKLFTLRYGSAVSYQSIRDAMVAHGERHGVEMTASNRFERGLVHRPPTTREVYKAREQHRAPKDRVRVGSDLDFAKSQVDNAASLYGALGVLAERQDLHRVADVLSRANAVLNEYGPLPRGDAFMADAETLSEAEGFDTVLAELEDRFGRIGEKLDALPASERADLEKEQADLLADLASLNRAAPGNESLETPPGDASPYNAVLVSDPDRLGDERTVSQLGETLAESGIDPKTVLARVEAGNERQYLERQWMLDDLQNHAAARGLDLTASEEFQEARASLEDLYAEIRQDLQEVGAFAHDLELSEAGGELVERPAMPEAIRRGVEAAERGATVADPGERSAIADALRETLDGEVLQQLRAGRSDVLSGITASPAAQSALASILVEEDRERGHSIDAQAAADLRREAAERLVAQRRPGHGSSGIDHE</sequence>
<name>A0A1I1Q9D7_9RHOB</name>
<evidence type="ECO:0000256" key="1">
    <source>
        <dbReference type="SAM" id="MobiDB-lite"/>
    </source>
</evidence>
<keyword evidence="3" id="KW-0378">Hydrolase</keyword>
<evidence type="ECO:0000313" key="4">
    <source>
        <dbReference type="Proteomes" id="UP000198728"/>
    </source>
</evidence>
<organism evidence="3 4">
    <name type="scientific">Tropicimonas isoalkanivorans</name>
    <dbReference type="NCBI Taxonomy" id="441112"/>
    <lineage>
        <taxon>Bacteria</taxon>
        <taxon>Pseudomonadati</taxon>
        <taxon>Pseudomonadota</taxon>
        <taxon>Alphaproteobacteria</taxon>
        <taxon>Rhodobacterales</taxon>
        <taxon>Roseobacteraceae</taxon>
        <taxon>Tropicimonas</taxon>
    </lineage>
</organism>
<dbReference type="InterPro" id="IPR005094">
    <property type="entry name" value="Endonuclease_MobA/VirD2"/>
</dbReference>
<keyword evidence="3" id="KW-0255">Endonuclease</keyword>
<feature type="domain" description="MobA/VirD2-like nuclease" evidence="2">
    <location>
        <begin position="97"/>
        <end position="200"/>
    </location>
</feature>
<feature type="region of interest" description="Disordered" evidence="1">
    <location>
        <begin position="20"/>
        <end position="49"/>
    </location>
</feature>